<protein>
    <submittedName>
        <fullName evidence="1">Uncharacterized protein</fullName>
    </submittedName>
</protein>
<sequence length="78" mass="9133">MKSRKIAISGPILRLCQNDALKQNSPLVQLSGTYWLWKCTVTRLSSLQFSLHKSQFTKYYFYFPTEQIPNRLIPNPLI</sequence>
<organism evidence="1">
    <name type="scientific">Populus trichocarpa</name>
    <name type="common">Western balsam poplar</name>
    <name type="synonym">Populus balsamifera subsp. trichocarpa</name>
    <dbReference type="NCBI Taxonomy" id="3694"/>
    <lineage>
        <taxon>Eukaryota</taxon>
        <taxon>Viridiplantae</taxon>
        <taxon>Streptophyta</taxon>
        <taxon>Embryophyta</taxon>
        <taxon>Tracheophyta</taxon>
        <taxon>Spermatophyta</taxon>
        <taxon>Magnoliopsida</taxon>
        <taxon>eudicotyledons</taxon>
        <taxon>Gunneridae</taxon>
        <taxon>Pentapetalae</taxon>
        <taxon>rosids</taxon>
        <taxon>fabids</taxon>
        <taxon>Malpighiales</taxon>
        <taxon>Salicaceae</taxon>
        <taxon>Saliceae</taxon>
        <taxon>Populus</taxon>
    </lineage>
</organism>
<reference evidence="1" key="2">
    <citation type="submission" date="2017-07" db="EMBL/GenBank/DDBJ databases">
        <title>WGS assembly of Populus trichocarpa.</title>
        <authorList>
            <person name="Tuskan G."/>
            <person name="Difazio S."/>
            <person name="Jansson S."/>
            <person name="Bohlmann J."/>
            <person name="Grigoriev I."/>
            <person name="Hellsten U."/>
            <person name="Putnam N."/>
            <person name="Ralph S."/>
            <person name="Rombauts S."/>
            <person name="Salamov A."/>
            <person name="Schein J."/>
            <person name="Sterck L."/>
            <person name="Aerts A."/>
            <person name="Bhalerao R."/>
            <person name="Bhalerao R."/>
            <person name="Blaudez D."/>
            <person name="Boerjan W."/>
            <person name="Brun A."/>
            <person name="Brunner A."/>
            <person name="Busov V."/>
            <person name="Campbell M."/>
            <person name="Carlson J."/>
            <person name="Chalot M."/>
            <person name="Chapman J."/>
            <person name="Chen G."/>
            <person name="Cooper D."/>
            <person name="Coutinho P."/>
            <person name="Couturier J."/>
            <person name="Covert S."/>
            <person name="Cronk Q."/>
            <person name="Cunningham R."/>
            <person name="Davis J."/>
            <person name="Degroeve S."/>
            <person name="Dejardin A."/>
            <person name="Depamphilis C."/>
            <person name="Detter J."/>
            <person name="Dirks B."/>
            <person name="Dubchak I."/>
            <person name="Duplessis S."/>
            <person name="Ehlting J."/>
            <person name="Ellis B."/>
            <person name="Gendler K."/>
            <person name="Goodstein D."/>
            <person name="Gribskov M."/>
            <person name="Grimwood J."/>
            <person name="Groover A."/>
            <person name="Gunter L."/>
            <person name="Hamberger B."/>
            <person name="Heinze B."/>
            <person name="Helariutta Y."/>
            <person name="Henrissat B."/>
            <person name="Holligan D."/>
            <person name="Holt R."/>
            <person name="Huang W."/>
            <person name="Islam-Faridi N."/>
            <person name="Jones S."/>
            <person name="Jones-Rhoades M."/>
            <person name="Jorgensen R."/>
            <person name="Joshi C."/>
            <person name="Kangasjarvi J."/>
            <person name="Karlsson J."/>
            <person name="Kelleher C."/>
            <person name="Kirkpatrick R."/>
            <person name="Kirst M."/>
            <person name="Kohler A."/>
            <person name="Kalluri U."/>
            <person name="Larimer F."/>
            <person name="Leebens-Mack J."/>
            <person name="Leple J."/>
            <person name="Locascio P."/>
            <person name="Lou Y."/>
            <person name="Lucas S."/>
            <person name="Martin F."/>
            <person name="Montanini B."/>
            <person name="Napoli C."/>
            <person name="Nelson D."/>
            <person name="Nelson C."/>
            <person name="Nieminen K."/>
            <person name="Nilsson O."/>
            <person name="Pereda V."/>
            <person name="Peter G."/>
            <person name="Philippe R."/>
            <person name="Pilate G."/>
            <person name="Poliakov A."/>
            <person name="Razumovskaya J."/>
            <person name="Richardson P."/>
            <person name="Rinaldi C."/>
            <person name="Ritland K."/>
            <person name="Rouze P."/>
            <person name="Ryaboy D."/>
            <person name="Schmutz J."/>
            <person name="Schrader J."/>
            <person name="Segerman B."/>
            <person name="Shin H."/>
            <person name="Siddiqui A."/>
            <person name="Sterky F."/>
            <person name="Terry A."/>
            <person name="Tsai C."/>
            <person name="Uberbacher E."/>
            <person name="Unneberg P."/>
            <person name="Vahala J."/>
            <person name="Wall K."/>
            <person name="Wessler S."/>
            <person name="Yang G."/>
            <person name="Yin T."/>
            <person name="Douglas C."/>
            <person name="Marra M."/>
            <person name="Sandberg G."/>
            <person name="Van De Peer Y."/>
            <person name="Rokhsar D."/>
        </authorList>
    </citation>
    <scope>NUCLEOTIDE SEQUENCE</scope>
    <source>
        <strain evidence="1">Nisqually-1</strain>
    </source>
</reference>
<dbReference type="AlphaFoldDB" id="A0A3N7FAW6"/>
<accession>A0A3N7FAW6</accession>
<dbReference type="EMBL" id="KZ623423">
    <property type="protein sequence ID" value="RQO93726.1"/>
    <property type="molecule type" value="Genomic_DNA"/>
</dbReference>
<gene>
    <name evidence="1" type="ORF">POPTR_T102150</name>
</gene>
<name>A0A3N7FAW6_POPTR</name>
<proteinExistence type="predicted"/>
<dbReference type="InParanoid" id="A0A3N7FAW6"/>
<reference evidence="1" key="1">
    <citation type="journal article" date="2006" name="Science">
        <title>The genome of black cottonwood, Populus trichocarpa (Torr. &amp; Gray).</title>
        <authorList>
            <person name="Tuskan G.A."/>
            <person name="Difazio S."/>
            <person name="Jansson S."/>
            <person name="Bohlmann J."/>
            <person name="Grigoriev I."/>
            <person name="Hellsten U."/>
            <person name="Putnam N."/>
            <person name="Ralph S."/>
            <person name="Rombauts S."/>
            <person name="Salamov A."/>
            <person name="Schein J."/>
            <person name="Sterck L."/>
            <person name="Aerts A."/>
            <person name="Bhalerao R.R."/>
            <person name="Bhalerao R.P."/>
            <person name="Blaudez D."/>
            <person name="Boerjan W."/>
            <person name="Brun A."/>
            <person name="Brunner A."/>
            <person name="Busov V."/>
            <person name="Campbell M."/>
            <person name="Carlson J."/>
            <person name="Chalot M."/>
            <person name="Chapman J."/>
            <person name="Chen G.L."/>
            <person name="Cooper D."/>
            <person name="Coutinho P.M."/>
            <person name="Couturier J."/>
            <person name="Covert S."/>
            <person name="Cronk Q."/>
            <person name="Cunningham R."/>
            <person name="Davis J."/>
            <person name="Degroeve S."/>
            <person name="Dejardin A."/>
            <person name="Depamphilis C."/>
            <person name="Detter J."/>
            <person name="Dirks B."/>
            <person name="Dubchak I."/>
            <person name="Duplessis S."/>
            <person name="Ehlting J."/>
            <person name="Ellis B."/>
            <person name="Gendler K."/>
            <person name="Goodstein D."/>
            <person name="Gribskov M."/>
            <person name="Grimwood J."/>
            <person name="Groover A."/>
            <person name="Gunter L."/>
            <person name="Hamberger B."/>
            <person name="Heinze B."/>
            <person name="Helariutta Y."/>
            <person name="Henrissat B."/>
            <person name="Holligan D."/>
            <person name="Holt R."/>
            <person name="Huang W."/>
            <person name="Islam-Faridi N."/>
            <person name="Jones S."/>
            <person name="Jones-Rhoades M."/>
            <person name="Jorgensen R."/>
            <person name="Joshi C."/>
            <person name="Kangasjarvi J."/>
            <person name="Karlsson J."/>
            <person name="Kelleher C."/>
            <person name="Kirkpatrick R."/>
            <person name="Kirst M."/>
            <person name="Kohler A."/>
            <person name="Kalluri U."/>
            <person name="Larimer F."/>
            <person name="Leebens-Mack J."/>
            <person name="Leple J.C."/>
            <person name="Locascio P."/>
            <person name="Lou Y."/>
            <person name="Lucas S."/>
            <person name="Martin F."/>
            <person name="Montanini B."/>
            <person name="Napoli C."/>
            <person name="Nelson D.R."/>
            <person name="Nelson C."/>
            <person name="Nieminen K."/>
            <person name="Nilsson O."/>
            <person name="Pereda V."/>
            <person name="Peter G."/>
            <person name="Philippe R."/>
            <person name="Pilate G."/>
            <person name="Poliakov A."/>
            <person name="Razumovskaya J."/>
            <person name="Richardson P."/>
            <person name="Rinaldi C."/>
            <person name="Ritland K."/>
            <person name="Rouze P."/>
            <person name="Ryaboy D."/>
            <person name="Schmutz J."/>
            <person name="Schrader J."/>
            <person name="Segerman B."/>
            <person name="Shin H."/>
            <person name="Siddiqui A."/>
            <person name="Sterky F."/>
            <person name="Terry A."/>
            <person name="Tsai C.J."/>
            <person name="Uberbacher E."/>
            <person name="Unneberg P."/>
            <person name="Vahala J."/>
            <person name="Wall K."/>
            <person name="Wessler S."/>
            <person name="Yang G."/>
            <person name="Yin T."/>
            <person name="Douglas C."/>
            <person name="Marra M."/>
            <person name="Sandberg G."/>
            <person name="Van de Peer Y."/>
            <person name="Rokhsar D."/>
        </authorList>
    </citation>
    <scope>NUCLEOTIDE SEQUENCE [LARGE SCALE GENOMIC DNA]</scope>
    <source>
        <strain evidence="1">Nisqually-1</strain>
    </source>
</reference>
<evidence type="ECO:0000313" key="1">
    <source>
        <dbReference type="EMBL" id="RQO93726.1"/>
    </source>
</evidence>